<dbReference type="InterPro" id="IPR034984">
    <property type="entry name" value="Imelysin-like_IPPA"/>
</dbReference>
<dbReference type="CDD" id="cd14659">
    <property type="entry name" value="Imelysin-like_IPPA"/>
    <property type="match status" value="1"/>
</dbReference>
<dbReference type="EMBL" id="FOLX01000001">
    <property type="protein sequence ID" value="SFC55561.1"/>
    <property type="molecule type" value="Genomic_DNA"/>
</dbReference>
<evidence type="ECO:0000259" key="4">
    <source>
        <dbReference type="Pfam" id="PF09375"/>
    </source>
</evidence>
<evidence type="ECO:0000256" key="2">
    <source>
        <dbReference type="ARBA" id="ARBA00022729"/>
    </source>
</evidence>
<protein>
    <recommendedName>
        <fullName evidence="4">Imelysin-like domain-containing protein</fullName>
    </recommendedName>
</protein>
<organism evidence="5 6">
    <name type="scientific">Pseudooceanicola nitratireducens</name>
    <dbReference type="NCBI Taxonomy" id="517719"/>
    <lineage>
        <taxon>Bacteria</taxon>
        <taxon>Pseudomonadati</taxon>
        <taxon>Pseudomonadota</taxon>
        <taxon>Alphaproteobacteria</taxon>
        <taxon>Rhodobacterales</taxon>
        <taxon>Paracoccaceae</taxon>
        <taxon>Pseudooceanicola</taxon>
    </lineage>
</organism>
<dbReference type="PROSITE" id="PS51257">
    <property type="entry name" value="PROKAR_LIPOPROTEIN"/>
    <property type="match status" value="1"/>
</dbReference>
<dbReference type="AlphaFoldDB" id="A0A1I1K4X0"/>
<dbReference type="GO" id="GO:0030313">
    <property type="term" value="C:cell envelope"/>
    <property type="evidence" value="ECO:0007669"/>
    <property type="project" value="UniProtKB-SubCell"/>
</dbReference>
<evidence type="ECO:0000313" key="5">
    <source>
        <dbReference type="EMBL" id="SFC55561.1"/>
    </source>
</evidence>
<dbReference type="OrthoDB" id="5729110at2"/>
<feature type="domain" description="Imelysin-like" evidence="4">
    <location>
        <begin position="32"/>
        <end position="307"/>
    </location>
</feature>
<name>A0A1I1K4X0_9RHOB</name>
<proteinExistence type="predicted"/>
<evidence type="ECO:0000313" key="6">
    <source>
        <dbReference type="Proteomes" id="UP000231644"/>
    </source>
</evidence>
<dbReference type="InterPro" id="IPR018976">
    <property type="entry name" value="Imelysin-like"/>
</dbReference>
<dbReference type="Proteomes" id="UP000231644">
    <property type="component" value="Unassembled WGS sequence"/>
</dbReference>
<feature type="chain" id="PRO_5014170194" description="Imelysin-like domain-containing protein" evidence="3">
    <location>
        <begin position="22"/>
        <end position="331"/>
    </location>
</feature>
<sequence>MKHLTLASLILSLGCAAPLSAGVPEAVQDHALPAVQSFAVQARALAVNAAADCTAAAVIPSYHNAFDAWLGLAHLGFGPLETDGRALTIAFWPDKRGMVASTVARLVADQDAAVADAGEFAQVSIAGRGLFALERLLFDPEYAGYGREDYSCRLVAAIAGDLDQMAGAIAADWSDEAAALLSAGEEGNTRYLNDAEAAQRLYTALLAGLEFVADQRLGRPLGTFDRPRPERAEARRSDRSLRNVTLSISALSDLAQALSTAPTPVTDQAFADALDEARALDDPIFDGVSDPSGRLRVEILQQRVQAIRTAVSAEIGAQLGVGTGFNSADGD</sequence>
<comment type="subcellular location">
    <subcellularLocation>
        <location evidence="1">Cell envelope</location>
    </subcellularLocation>
</comment>
<dbReference type="STRING" id="517719.SAMN05421762_1326"/>
<keyword evidence="2 3" id="KW-0732">Signal</keyword>
<dbReference type="InterPro" id="IPR038352">
    <property type="entry name" value="Imelysin_sf"/>
</dbReference>
<dbReference type="Pfam" id="PF09375">
    <property type="entry name" value="Peptidase_M75"/>
    <property type="match status" value="1"/>
</dbReference>
<feature type="signal peptide" evidence="3">
    <location>
        <begin position="1"/>
        <end position="21"/>
    </location>
</feature>
<gene>
    <name evidence="5" type="ORF">SAMN05421762_1326</name>
</gene>
<dbReference type="Gene3D" id="1.20.1420.20">
    <property type="entry name" value="M75 peptidase, HXXE motif"/>
    <property type="match status" value="1"/>
</dbReference>
<evidence type="ECO:0000256" key="3">
    <source>
        <dbReference type="SAM" id="SignalP"/>
    </source>
</evidence>
<keyword evidence="6" id="KW-1185">Reference proteome</keyword>
<evidence type="ECO:0000256" key="1">
    <source>
        <dbReference type="ARBA" id="ARBA00004196"/>
    </source>
</evidence>
<dbReference type="RefSeq" id="WP_093452471.1">
    <property type="nucleotide sequence ID" value="NZ_FNZG01000003.1"/>
</dbReference>
<accession>A0A1I1K4X0</accession>
<reference evidence="5 6" key="1">
    <citation type="submission" date="2016-10" db="EMBL/GenBank/DDBJ databases">
        <authorList>
            <person name="de Groot N.N."/>
        </authorList>
    </citation>
    <scope>NUCLEOTIDE SEQUENCE [LARGE SCALE GENOMIC DNA]</scope>
    <source>
        <strain evidence="5 6">DSM 29619</strain>
    </source>
</reference>